<evidence type="ECO:0000313" key="2">
    <source>
        <dbReference type="EMBL" id="CAF1045256.1"/>
    </source>
</evidence>
<evidence type="ECO:0000313" key="3">
    <source>
        <dbReference type="EMBL" id="CAF3813277.1"/>
    </source>
</evidence>
<accession>A0A8S2JLB3</accession>
<dbReference type="Proteomes" id="UP000682733">
    <property type="component" value="Unassembled WGS sequence"/>
</dbReference>
<dbReference type="Proteomes" id="UP000677228">
    <property type="component" value="Unassembled WGS sequence"/>
</dbReference>
<name>A0A8S2JLB3_9BILA</name>
<dbReference type="InterPro" id="IPR018247">
    <property type="entry name" value="EF_Hand_1_Ca_BS"/>
</dbReference>
<organism evidence="3 4">
    <name type="scientific">Didymodactylos carnosus</name>
    <dbReference type="NCBI Taxonomy" id="1234261"/>
    <lineage>
        <taxon>Eukaryota</taxon>
        <taxon>Metazoa</taxon>
        <taxon>Spiralia</taxon>
        <taxon>Gnathifera</taxon>
        <taxon>Rotifera</taxon>
        <taxon>Eurotatoria</taxon>
        <taxon>Bdelloidea</taxon>
        <taxon>Philodinida</taxon>
        <taxon>Philodinidae</taxon>
        <taxon>Didymodactylos</taxon>
    </lineage>
</organism>
<gene>
    <name evidence="2" type="ORF">OVA965_LOCUS16690</name>
    <name evidence="3" type="ORF">TMI583_LOCUS16700</name>
</gene>
<feature type="compositionally biased region" description="Gly residues" evidence="1">
    <location>
        <begin position="138"/>
        <end position="151"/>
    </location>
</feature>
<sequence length="162" mass="16327">MDFSKMLQGAGIGDVGQYVQQFRQNVEEETDGDATLRSGNSSNFFQGAQKVFEAFSGGRGGGGGGGGGGEGGFLNNLRFVSPFLAQTLFTQVDSNHNGVLDFTDLLALTTLLQKVGGQFGQFSGGGRGASGGGYGASGGGHGASGAGYEAGDGGHEIIDDDE</sequence>
<dbReference type="AlphaFoldDB" id="A0A8S2JLB3"/>
<protein>
    <recommendedName>
        <fullName evidence="5">EF-hand domain-containing protein</fullName>
    </recommendedName>
</protein>
<comment type="caution">
    <text evidence="3">The sequence shown here is derived from an EMBL/GenBank/DDBJ whole genome shotgun (WGS) entry which is preliminary data.</text>
</comment>
<reference evidence="3" key="1">
    <citation type="submission" date="2021-02" db="EMBL/GenBank/DDBJ databases">
        <authorList>
            <person name="Nowell W R."/>
        </authorList>
    </citation>
    <scope>NUCLEOTIDE SEQUENCE</scope>
</reference>
<feature type="compositionally biased region" description="Basic and acidic residues" evidence="1">
    <location>
        <begin position="152"/>
        <end position="162"/>
    </location>
</feature>
<feature type="region of interest" description="Disordered" evidence="1">
    <location>
        <begin position="138"/>
        <end position="162"/>
    </location>
</feature>
<proteinExistence type="predicted"/>
<dbReference type="EMBL" id="CAJOBA010007820">
    <property type="protein sequence ID" value="CAF3813277.1"/>
    <property type="molecule type" value="Genomic_DNA"/>
</dbReference>
<dbReference type="PROSITE" id="PS00018">
    <property type="entry name" value="EF_HAND_1"/>
    <property type="match status" value="1"/>
</dbReference>
<evidence type="ECO:0000313" key="4">
    <source>
        <dbReference type="Proteomes" id="UP000682733"/>
    </source>
</evidence>
<evidence type="ECO:0008006" key="5">
    <source>
        <dbReference type="Google" id="ProtNLM"/>
    </source>
</evidence>
<evidence type="ECO:0000256" key="1">
    <source>
        <dbReference type="SAM" id="MobiDB-lite"/>
    </source>
</evidence>
<dbReference type="EMBL" id="CAJNOK010007808">
    <property type="protein sequence ID" value="CAF1045256.1"/>
    <property type="molecule type" value="Genomic_DNA"/>
</dbReference>